<sequence>PPGNSFSCDTVMGGGDISRRRSRETTPIRVSNVLPCLDYRQGWELGLMQTRPASAEPWQMSPVR</sequence>
<reference evidence="2" key="1">
    <citation type="submission" date="2019-04" db="EMBL/GenBank/DDBJ databases">
        <title>Genome assembly of Zosterops borbonicus 15179.</title>
        <authorList>
            <person name="Leroy T."/>
            <person name="Anselmetti Y."/>
            <person name="Tilak M.-K."/>
            <person name="Nabholz B."/>
        </authorList>
    </citation>
    <scope>NUCLEOTIDE SEQUENCE</scope>
    <source>
        <strain evidence="2">HGM_15179</strain>
        <tissue evidence="2">Muscle</tissue>
    </source>
</reference>
<dbReference type="EMBL" id="SWJQ01000136">
    <property type="protein sequence ID" value="TRZ21022.1"/>
    <property type="molecule type" value="Genomic_DNA"/>
</dbReference>
<proteinExistence type="predicted"/>
<feature type="region of interest" description="Disordered" evidence="1">
    <location>
        <begin position="1"/>
        <end position="24"/>
    </location>
</feature>
<gene>
    <name evidence="2" type="ORF">HGM15179_006203</name>
</gene>
<name>A0A8K1GN56_9PASS</name>
<comment type="caution">
    <text evidence="2">The sequence shown here is derived from an EMBL/GenBank/DDBJ whole genome shotgun (WGS) entry which is preliminary data.</text>
</comment>
<accession>A0A8K1GN56</accession>
<protein>
    <submittedName>
        <fullName evidence="2">Uncharacterized protein</fullName>
    </submittedName>
</protein>
<keyword evidence="3" id="KW-1185">Reference proteome</keyword>
<evidence type="ECO:0000313" key="2">
    <source>
        <dbReference type="EMBL" id="TRZ21022.1"/>
    </source>
</evidence>
<evidence type="ECO:0000256" key="1">
    <source>
        <dbReference type="SAM" id="MobiDB-lite"/>
    </source>
</evidence>
<dbReference type="Proteomes" id="UP000796761">
    <property type="component" value="Unassembled WGS sequence"/>
</dbReference>
<organism evidence="2 3">
    <name type="scientific">Zosterops borbonicus</name>
    <dbReference type="NCBI Taxonomy" id="364589"/>
    <lineage>
        <taxon>Eukaryota</taxon>
        <taxon>Metazoa</taxon>
        <taxon>Chordata</taxon>
        <taxon>Craniata</taxon>
        <taxon>Vertebrata</taxon>
        <taxon>Euteleostomi</taxon>
        <taxon>Archelosauria</taxon>
        <taxon>Archosauria</taxon>
        <taxon>Dinosauria</taxon>
        <taxon>Saurischia</taxon>
        <taxon>Theropoda</taxon>
        <taxon>Coelurosauria</taxon>
        <taxon>Aves</taxon>
        <taxon>Neognathae</taxon>
        <taxon>Neoaves</taxon>
        <taxon>Telluraves</taxon>
        <taxon>Australaves</taxon>
        <taxon>Passeriformes</taxon>
        <taxon>Sylvioidea</taxon>
        <taxon>Zosteropidae</taxon>
        <taxon>Zosterops</taxon>
    </lineage>
</organism>
<dbReference type="AlphaFoldDB" id="A0A8K1GN56"/>
<feature type="non-terminal residue" evidence="2">
    <location>
        <position position="1"/>
    </location>
</feature>
<feature type="non-terminal residue" evidence="2">
    <location>
        <position position="64"/>
    </location>
</feature>
<evidence type="ECO:0000313" key="3">
    <source>
        <dbReference type="Proteomes" id="UP000796761"/>
    </source>
</evidence>